<name>A0A8B8AGY0_CRAVI</name>
<organism evidence="8 9">
    <name type="scientific">Crassostrea virginica</name>
    <name type="common">Eastern oyster</name>
    <dbReference type="NCBI Taxonomy" id="6565"/>
    <lineage>
        <taxon>Eukaryota</taxon>
        <taxon>Metazoa</taxon>
        <taxon>Spiralia</taxon>
        <taxon>Lophotrochozoa</taxon>
        <taxon>Mollusca</taxon>
        <taxon>Bivalvia</taxon>
        <taxon>Autobranchia</taxon>
        <taxon>Pteriomorphia</taxon>
        <taxon>Ostreida</taxon>
        <taxon>Ostreoidea</taxon>
        <taxon>Ostreidae</taxon>
        <taxon>Crassostrea</taxon>
    </lineage>
</organism>
<evidence type="ECO:0000256" key="7">
    <source>
        <dbReference type="SAM" id="Phobius"/>
    </source>
</evidence>
<dbReference type="GeneID" id="111101174"/>
<evidence type="ECO:0000256" key="4">
    <source>
        <dbReference type="ARBA" id="ARBA00022989"/>
    </source>
</evidence>
<comment type="similarity">
    <text evidence="2">Belongs to the CD225/Dispanin family.</text>
</comment>
<protein>
    <submittedName>
        <fullName evidence="9">Proline-rich transmembrane protein 1-like</fullName>
    </submittedName>
</protein>
<dbReference type="PANTHER" id="PTHR14948:SF25">
    <property type="entry name" value="DUF4190 DOMAIN-CONTAINING PROTEIN"/>
    <property type="match status" value="1"/>
</dbReference>
<sequence length="156" mass="17208">MDNKTYSPPSYTQAKNPYDQANFSGTNQYNNYPTGYEYPPQGQYPGYNNGARDSWQRHDTTDVVTEPGPASMVIEPAPHRDWMTPAVLACLCCFWPTGICAIMSASKANDAAARGDVAEAQRLSRTTRGLVIASFVLGIIVTVMVVMFRLLLGSRY</sequence>
<keyword evidence="4 7" id="KW-1133">Transmembrane helix</keyword>
<dbReference type="InterPro" id="IPR051423">
    <property type="entry name" value="CD225/Dispanin"/>
</dbReference>
<dbReference type="Proteomes" id="UP000694844">
    <property type="component" value="Chromosome 6"/>
</dbReference>
<dbReference type="RefSeq" id="XP_022289249.1">
    <property type="nucleotide sequence ID" value="XM_022433541.1"/>
</dbReference>
<dbReference type="GO" id="GO:0016020">
    <property type="term" value="C:membrane"/>
    <property type="evidence" value="ECO:0007669"/>
    <property type="project" value="UniProtKB-SubCell"/>
</dbReference>
<feature type="region of interest" description="Disordered" evidence="6">
    <location>
        <begin position="1"/>
        <end position="30"/>
    </location>
</feature>
<keyword evidence="8" id="KW-1185">Reference proteome</keyword>
<dbReference type="AlphaFoldDB" id="A0A8B8AGY0"/>
<proteinExistence type="inferred from homology"/>
<keyword evidence="5 7" id="KW-0472">Membrane</keyword>
<dbReference type="Pfam" id="PF04505">
    <property type="entry name" value="CD225"/>
    <property type="match status" value="1"/>
</dbReference>
<comment type="subcellular location">
    <subcellularLocation>
        <location evidence="1">Membrane</location>
    </subcellularLocation>
</comment>
<accession>A0A8B8AGY0</accession>
<keyword evidence="3 7" id="KW-0812">Transmembrane</keyword>
<gene>
    <name evidence="9" type="primary">LOC111101174</name>
</gene>
<feature type="transmembrane region" description="Helical" evidence="7">
    <location>
        <begin position="82"/>
        <end position="105"/>
    </location>
</feature>
<reference evidence="9" key="1">
    <citation type="submission" date="2025-08" db="UniProtKB">
        <authorList>
            <consortium name="RefSeq"/>
        </authorList>
    </citation>
    <scope>IDENTIFICATION</scope>
    <source>
        <tissue evidence="9">Whole sample</tissue>
    </source>
</reference>
<evidence type="ECO:0000313" key="8">
    <source>
        <dbReference type="Proteomes" id="UP000694844"/>
    </source>
</evidence>
<evidence type="ECO:0000256" key="6">
    <source>
        <dbReference type="SAM" id="MobiDB-lite"/>
    </source>
</evidence>
<feature type="transmembrane region" description="Helical" evidence="7">
    <location>
        <begin position="130"/>
        <end position="152"/>
    </location>
</feature>
<evidence type="ECO:0000256" key="5">
    <source>
        <dbReference type="ARBA" id="ARBA00023136"/>
    </source>
</evidence>
<evidence type="ECO:0000313" key="9">
    <source>
        <dbReference type="RefSeq" id="XP_022289249.1"/>
    </source>
</evidence>
<dbReference type="OrthoDB" id="10038436at2759"/>
<evidence type="ECO:0000256" key="2">
    <source>
        <dbReference type="ARBA" id="ARBA00006843"/>
    </source>
</evidence>
<evidence type="ECO:0000256" key="1">
    <source>
        <dbReference type="ARBA" id="ARBA00004370"/>
    </source>
</evidence>
<dbReference type="PANTHER" id="PTHR14948">
    <property type="entry name" value="NG5"/>
    <property type="match status" value="1"/>
</dbReference>
<dbReference type="KEGG" id="cvn:111101174"/>
<dbReference type="InterPro" id="IPR007593">
    <property type="entry name" value="CD225/Dispanin_fam"/>
</dbReference>
<evidence type="ECO:0000256" key="3">
    <source>
        <dbReference type="ARBA" id="ARBA00022692"/>
    </source>
</evidence>